<evidence type="ECO:0008006" key="4">
    <source>
        <dbReference type="Google" id="ProtNLM"/>
    </source>
</evidence>
<evidence type="ECO:0000313" key="3">
    <source>
        <dbReference type="Proteomes" id="UP000026962"/>
    </source>
</evidence>
<dbReference type="Proteomes" id="UP000026962">
    <property type="component" value="Chromosome 9"/>
</dbReference>
<organism evidence="2">
    <name type="scientific">Oryza punctata</name>
    <name type="common">Red rice</name>
    <dbReference type="NCBI Taxonomy" id="4537"/>
    <lineage>
        <taxon>Eukaryota</taxon>
        <taxon>Viridiplantae</taxon>
        <taxon>Streptophyta</taxon>
        <taxon>Embryophyta</taxon>
        <taxon>Tracheophyta</taxon>
        <taxon>Spermatophyta</taxon>
        <taxon>Magnoliopsida</taxon>
        <taxon>Liliopsida</taxon>
        <taxon>Poales</taxon>
        <taxon>Poaceae</taxon>
        <taxon>BOP clade</taxon>
        <taxon>Oryzoideae</taxon>
        <taxon>Oryzeae</taxon>
        <taxon>Oryzinae</taxon>
        <taxon>Oryza</taxon>
    </lineage>
</organism>
<evidence type="ECO:0000313" key="2">
    <source>
        <dbReference type="EnsemblPlants" id="OPUNC09G13510.1"/>
    </source>
</evidence>
<protein>
    <recommendedName>
        <fullName evidence="4">Ubiquitin-like protease family profile domain-containing protein</fullName>
    </recommendedName>
</protein>
<evidence type="ECO:0000256" key="1">
    <source>
        <dbReference type="SAM" id="MobiDB-lite"/>
    </source>
</evidence>
<accession>A0A0E0M2W4</accession>
<dbReference type="AlphaFoldDB" id="A0A0E0M2W4"/>
<reference evidence="2" key="1">
    <citation type="submission" date="2015-04" db="UniProtKB">
        <authorList>
            <consortium name="EnsemblPlants"/>
        </authorList>
    </citation>
    <scope>IDENTIFICATION</scope>
</reference>
<keyword evidence="3" id="KW-1185">Reference proteome</keyword>
<dbReference type="eggNOG" id="KOG0778">
    <property type="taxonomic scope" value="Eukaryota"/>
</dbReference>
<dbReference type="EnsemblPlants" id="OPUNC09G13510.1">
    <property type="protein sequence ID" value="OPUNC09G13510.1"/>
    <property type="gene ID" value="OPUNC09G13510"/>
</dbReference>
<sequence>MFPCPLLLGPFGDITNANVGNSRKTRNSNGCSTPTLLSTSPSADVTNVSAGDSRINHGSDRCTSSSTLQKENMQNLQEDGANLSVLELRRKRARERYASMSPKKKEARKMKARVYKQEKKEESLRLNQTPNNYVKAPLGDITNVSADDLRSFHVNDCSTLHQRSNHTLLQSTDTTRLGSVARRPMITPRRLPFTVINNVAHYDDMEHTGSPFSRILQGTTKNCQTTTVLSANIVWVQSSRPHSISLSLEQLQLVLKKDKPLDRDCFNMSIHKFMYENIQTIHKTKETVANHCLDLKFWVATGFGLSPDNRDDIDLAKFVGSWSEIHCKLAQCKSILIPVRHAQSFILVILDQESRTLYVLDPNPLNPAYKNNPNMRYVRKVLAIADHFNKAVRKACPGSRWNEDISLWRPIIVNTPVFDTTVMS</sequence>
<feature type="region of interest" description="Disordered" evidence="1">
    <location>
        <begin position="40"/>
        <end position="65"/>
    </location>
</feature>
<reference evidence="2" key="2">
    <citation type="submission" date="2018-05" db="EMBL/GenBank/DDBJ databases">
        <title>OpunRS2 (Oryza punctata Reference Sequence Version 2).</title>
        <authorList>
            <person name="Zhang J."/>
            <person name="Kudrna D."/>
            <person name="Lee S."/>
            <person name="Talag J."/>
            <person name="Welchert J."/>
            <person name="Wing R.A."/>
        </authorList>
    </citation>
    <scope>NUCLEOTIDE SEQUENCE [LARGE SCALE GENOMIC DNA]</scope>
</reference>
<proteinExistence type="predicted"/>
<dbReference type="HOGENOM" id="CLU_065262_0_0_1"/>
<dbReference type="Gramene" id="OPUNC09G13510.1">
    <property type="protein sequence ID" value="OPUNC09G13510.1"/>
    <property type="gene ID" value="OPUNC09G13510"/>
</dbReference>
<dbReference type="OMA" id="ACPFADI"/>
<name>A0A0E0M2W4_ORYPU</name>